<sequence>MNVVNLPEEVLVLIFEYLSGGDKLNLDRTCKTFHRILYNNKRLTRKLNFVRCYTTDISSIMHFLKPEICKNVRELDLTSCYWLKPVDIRRCVFKLSNLEALYVADTSLSSSDLIKILQALHQLKRLSFSLKHVTDHGAGSLSLEMKSIALELQRLEFLLIYLKTVSFSGSDAITLYDWLSHCIGLRELWVIAPKQSGRSFCESTSGIGALHFPCLHTLVISSFFDASFRLRHLFTVILEGCMSVTSWRCFWVSITDMAFHFQWPSSSSATFESARTILESWIDRRYVPDVCPKLQHLSSSTAHLRILEPTIRKLILTSSELQVRWDYLCNSDTSLEELNLAHCLNCLNCLNSIQNIPPQKNLRKLAVPGRSFARDGCSHSVIQAVVEKFPNIEEFELTRCAGIVQPNMCSIDRLLMALQLHPVIERVCVMSSGGKLSMESVLVDFVCGASKLVFLYLQLDTLSQAACKRIQSCISKRYVLNGICV</sequence>
<dbReference type="OrthoDB" id="6705608at2759"/>
<dbReference type="AlphaFoldDB" id="A0A6L2QE72"/>
<dbReference type="Pfam" id="PF12937">
    <property type="entry name" value="F-box-like"/>
    <property type="match status" value="1"/>
</dbReference>
<dbReference type="SUPFAM" id="SSF52047">
    <property type="entry name" value="RNI-like"/>
    <property type="match status" value="2"/>
</dbReference>
<dbReference type="InterPro" id="IPR001810">
    <property type="entry name" value="F-box_dom"/>
</dbReference>
<dbReference type="Proteomes" id="UP000502823">
    <property type="component" value="Unassembled WGS sequence"/>
</dbReference>
<dbReference type="InterPro" id="IPR032675">
    <property type="entry name" value="LRR_dom_sf"/>
</dbReference>
<evidence type="ECO:0000259" key="1">
    <source>
        <dbReference type="PROSITE" id="PS50181"/>
    </source>
</evidence>
<dbReference type="InParanoid" id="A0A6L2QE72"/>
<dbReference type="CDD" id="cd09917">
    <property type="entry name" value="F-box_SF"/>
    <property type="match status" value="1"/>
</dbReference>
<gene>
    <name evidence="2" type="ORF">Cfor_07581</name>
</gene>
<dbReference type="Gene3D" id="1.20.1280.50">
    <property type="match status" value="1"/>
</dbReference>
<comment type="caution">
    <text evidence="2">The sequence shown here is derived from an EMBL/GenBank/DDBJ whole genome shotgun (WGS) entry which is preliminary data.</text>
</comment>
<keyword evidence="3" id="KW-1185">Reference proteome</keyword>
<feature type="domain" description="F-box" evidence="1">
    <location>
        <begin position="1"/>
        <end position="47"/>
    </location>
</feature>
<dbReference type="PROSITE" id="PS50181">
    <property type="entry name" value="FBOX"/>
    <property type="match status" value="1"/>
</dbReference>
<dbReference type="EMBL" id="BLKM01002188">
    <property type="protein sequence ID" value="GFG40517.1"/>
    <property type="molecule type" value="Genomic_DNA"/>
</dbReference>
<organism evidence="2 3">
    <name type="scientific">Coptotermes formosanus</name>
    <name type="common">Formosan subterranean termite</name>
    <dbReference type="NCBI Taxonomy" id="36987"/>
    <lineage>
        <taxon>Eukaryota</taxon>
        <taxon>Metazoa</taxon>
        <taxon>Ecdysozoa</taxon>
        <taxon>Arthropoda</taxon>
        <taxon>Hexapoda</taxon>
        <taxon>Insecta</taxon>
        <taxon>Pterygota</taxon>
        <taxon>Neoptera</taxon>
        <taxon>Polyneoptera</taxon>
        <taxon>Dictyoptera</taxon>
        <taxon>Blattodea</taxon>
        <taxon>Blattoidea</taxon>
        <taxon>Termitoidae</taxon>
        <taxon>Rhinotermitidae</taxon>
        <taxon>Coptotermes</taxon>
    </lineage>
</organism>
<reference evidence="3" key="1">
    <citation type="submission" date="2020-01" db="EMBL/GenBank/DDBJ databases">
        <title>Draft genome sequence of the Termite Coptotermes fromosanus.</title>
        <authorList>
            <person name="Itakura S."/>
            <person name="Yosikawa Y."/>
            <person name="Umezawa K."/>
        </authorList>
    </citation>
    <scope>NUCLEOTIDE SEQUENCE [LARGE SCALE GENOMIC DNA]</scope>
</reference>
<dbReference type="SMART" id="SM00256">
    <property type="entry name" value="FBOX"/>
    <property type="match status" value="1"/>
</dbReference>
<evidence type="ECO:0000313" key="2">
    <source>
        <dbReference type="EMBL" id="GFG40517.1"/>
    </source>
</evidence>
<accession>A0A6L2QE72</accession>
<dbReference type="Gene3D" id="3.80.10.10">
    <property type="entry name" value="Ribonuclease Inhibitor"/>
    <property type="match status" value="1"/>
</dbReference>
<name>A0A6L2QE72_COPFO</name>
<protein>
    <recommendedName>
        <fullName evidence="1">F-box domain-containing protein</fullName>
    </recommendedName>
</protein>
<evidence type="ECO:0000313" key="3">
    <source>
        <dbReference type="Proteomes" id="UP000502823"/>
    </source>
</evidence>
<proteinExistence type="predicted"/>